<dbReference type="Pfam" id="PF00373">
    <property type="entry name" value="FERM_M"/>
    <property type="match status" value="1"/>
</dbReference>
<evidence type="ECO:0000259" key="6">
    <source>
        <dbReference type="PROSITE" id="PS50057"/>
    </source>
</evidence>
<reference evidence="8 9" key="1">
    <citation type="submission" date="2023-03" db="EMBL/GenBank/DDBJ databases">
        <title>Genome insight into feeding habits of ladybird beetles.</title>
        <authorList>
            <person name="Li H.-S."/>
            <person name="Huang Y.-H."/>
            <person name="Pang H."/>
        </authorList>
    </citation>
    <scope>NUCLEOTIDE SEQUENCE [LARGE SCALE GENOMIC DNA]</scope>
    <source>
        <strain evidence="8">SYSU_2023b</strain>
        <tissue evidence="8">Whole body</tissue>
    </source>
</reference>
<comment type="subcellular location">
    <subcellularLocation>
        <location evidence="1">Cell junction</location>
    </subcellularLocation>
</comment>
<evidence type="ECO:0000313" key="9">
    <source>
        <dbReference type="Proteomes" id="UP001431783"/>
    </source>
</evidence>
<sequence>MYATLLLISKIDDFNVRVLKACEYLGITHEADYFGLKYENSRGEELWLNLRNPIDRQVSCHAVPVRFSLRVKFWIPPHLLLQDTTKHQFYLNAKHDLLEKILLVDNWDVAAYLIALIAQAEEIDYDPLHPPHTIYMQASSVSAINSSEKPQDLLQKIIHEHKQLKGGKRASAEYWLLKAVSEQETFGEELFHVAAKQHPHEALTIGVGPHGLSVSSETREKQLITFSSVISACSHKRYFRVGYLQEDGRTTELEVKLDSNHLASGLYRALTEKHAFYSCETVTSAVMAQCIRDLKGILVSIFNEDSNQGKKYVFDIRKTCREVYDGARRAIYQETNMQTMGLSKSECHNDGENFKDSQEKYLRLLDSMLCKICMDSQIDTAFLPCGHVLACNNCALRCEKCPICRSNIKQCQKLFLPVEFRGADRIDC</sequence>
<dbReference type="InterPro" id="IPR035963">
    <property type="entry name" value="FERM_2"/>
</dbReference>
<dbReference type="CDD" id="cd14473">
    <property type="entry name" value="FERM_B-lobe"/>
    <property type="match status" value="1"/>
</dbReference>
<proteinExistence type="predicted"/>
<keyword evidence="9" id="KW-1185">Reference proteome</keyword>
<dbReference type="PANTHER" id="PTHR23280">
    <property type="entry name" value="4.1 G PROTEIN"/>
    <property type="match status" value="1"/>
</dbReference>
<dbReference type="SUPFAM" id="SSF50729">
    <property type="entry name" value="PH domain-like"/>
    <property type="match status" value="1"/>
</dbReference>
<dbReference type="Gene3D" id="3.30.40.10">
    <property type="entry name" value="Zinc/RING finger domain, C3HC4 (zinc finger)"/>
    <property type="match status" value="1"/>
</dbReference>
<dbReference type="EMBL" id="JARQZJ010000031">
    <property type="protein sequence ID" value="KAK9873863.1"/>
    <property type="molecule type" value="Genomic_DNA"/>
</dbReference>
<dbReference type="InterPro" id="IPR011993">
    <property type="entry name" value="PH-like_dom_sf"/>
</dbReference>
<keyword evidence="2 5" id="KW-0479">Metal-binding</keyword>
<dbReference type="Pfam" id="PF09379">
    <property type="entry name" value="FERM_N"/>
    <property type="match status" value="1"/>
</dbReference>
<dbReference type="PROSITE" id="PS50089">
    <property type="entry name" value="ZF_RING_2"/>
    <property type="match status" value="1"/>
</dbReference>
<name>A0AAW1TUA4_9CUCU</name>
<dbReference type="InterPro" id="IPR019749">
    <property type="entry name" value="Band_41_domain"/>
</dbReference>
<dbReference type="SUPFAM" id="SSF47031">
    <property type="entry name" value="Second domain of FERM"/>
    <property type="match status" value="1"/>
</dbReference>
<keyword evidence="3" id="KW-0862">Zinc</keyword>
<dbReference type="SUPFAM" id="SSF57850">
    <property type="entry name" value="RING/U-box"/>
    <property type="match status" value="1"/>
</dbReference>
<dbReference type="GO" id="GO:0008270">
    <property type="term" value="F:zinc ion binding"/>
    <property type="evidence" value="ECO:0007669"/>
    <property type="project" value="UniProtKB-KW"/>
</dbReference>
<evidence type="ECO:0000256" key="1">
    <source>
        <dbReference type="ARBA" id="ARBA00004282"/>
    </source>
</evidence>
<evidence type="ECO:0000256" key="5">
    <source>
        <dbReference type="PROSITE-ProRule" id="PRU00175"/>
    </source>
</evidence>
<gene>
    <name evidence="8" type="ORF">WA026_002220</name>
</gene>
<dbReference type="Gene3D" id="2.30.29.30">
    <property type="entry name" value="Pleckstrin-homology domain (PH domain)/Phosphotyrosine-binding domain (PTB)"/>
    <property type="match status" value="1"/>
</dbReference>
<accession>A0AAW1TUA4</accession>
<dbReference type="InterPro" id="IPR018980">
    <property type="entry name" value="FERM_PH-like_C"/>
</dbReference>
<keyword evidence="2 5" id="KW-0863">Zinc-finger</keyword>
<feature type="domain" description="FERM" evidence="6">
    <location>
        <begin position="1"/>
        <end position="281"/>
    </location>
</feature>
<dbReference type="SMART" id="SM00295">
    <property type="entry name" value="B41"/>
    <property type="match status" value="1"/>
</dbReference>
<dbReference type="InterPro" id="IPR001841">
    <property type="entry name" value="Znf_RING"/>
</dbReference>
<dbReference type="InterPro" id="IPR019748">
    <property type="entry name" value="FERM_central"/>
</dbReference>
<keyword evidence="4" id="KW-0965">Cell junction</keyword>
<comment type="caution">
    <text evidence="8">The sequence shown here is derived from an EMBL/GenBank/DDBJ whole genome shotgun (WGS) entry which is preliminary data.</text>
</comment>
<evidence type="ECO:0000313" key="8">
    <source>
        <dbReference type="EMBL" id="KAK9873863.1"/>
    </source>
</evidence>
<dbReference type="GO" id="GO:0070161">
    <property type="term" value="C:anchoring junction"/>
    <property type="evidence" value="ECO:0007669"/>
    <property type="project" value="UniProtKB-SubCell"/>
</dbReference>
<evidence type="ECO:0008006" key="10">
    <source>
        <dbReference type="Google" id="ProtNLM"/>
    </source>
</evidence>
<protein>
    <recommendedName>
        <fullName evidence="10">RING-type E3 ubiquitin transferase</fullName>
    </recommendedName>
</protein>
<dbReference type="GO" id="GO:0030182">
    <property type="term" value="P:neuron differentiation"/>
    <property type="evidence" value="ECO:0007669"/>
    <property type="project" value="UniProtKB-ARBA"/>
</dbReference>
<dbReference type="Gene3D" id="1.20.80.10">
    <property type="match status" value="1"/>
</dbReference>
<evidence type="ECO:0000256" key="3">
    <source>
        <dbReference type="ARBA" id="ARBA00022833"/>
    </source>
</evidence>
<dbReference type="InterPro" id="IPR013083">
    <property type="entry name" value="Znf_RING/FYVE/PHD"/>
</dbReference>
<dbReference type="GO" id="GO:0009887">
    <property type="term" value="P:animal organ morphogenesis"/>
    <property type="evidence" value="ECO:0007669"/>
    <property type="project" value="UniProtKB-ARBA"/>
</dbReference>
<dbReference type="GO" id="GO:0006511">
    <property type="term" value="P:ubiquitin-dependent protein catabolic process"/>
    <property type="evidence" value="ECO:0007669"/>
    <property type="project" value="TreeGrafter"/>
</dbReference>
<dbReference type="SMART" id="SM01196">
    <property type="entry name" value="FERM_C"/>
    <property type="match status" value="1"/>
</dbReference>
<dbReference type="GO" id="GO:0071944">
    <property type="term" value="C:cell periphery"/>
    <property type="evidence" value="ECO:0007669"/>
    <property type="project" value="UniProtKB-ARBA"/>
</dbReference>
<dbReference type="InterPro" id="IPR000299">
    <property type="entry name" value="FERM_domain"/>
</dbReference>
<evidence type="ECO:0000259" key="7">
    <source>
        <dbReference type="PROSITE" id="PS50089"/>
    </source>
</evidence>
<dbReference type="InterPro" id="IPR029071">
    <property type="entry name" value="Ubiquitin-like_domsf"/>
</dbReference>
<dbReference type="InterPro" id="IPR018979">
    <property type="entry name" value="FERM_N"/>
</dbReference>
<dbReference type="CDD" id="cd16510">
    <property type="entry name" value="RING-HC_IAPs"/>
    <property type="match status" value="1"/>
</dbReference>
<evidence type="ECO:0000256" key="4">
    <source>
        <dbReference type="ARBA" id="ARBA00022949"/>
    </source>
</evidence>
<dbReference type="PANTHER" id="PTHR23280:SF13">
    <property type="entry name" value="E3 UBIQUITIN-PROTEIN LIGASE MYLIP"/>
    <property type="match status" value="1"/>
</dbReference>
<dbReference type="AlphaFoldDB" id="A0AAW1TUA4"/>
<dbReference type="Proteomes" id="UP001431783">
    <property type="component" value="Unassembled WGS sequence"/>
</dbReference>
<evidence type="ECO:0000256" key="2">
    <source>
        <dbReference type="ARBA" id="ARBA00022771"/>
    </source>
</evidence>
<dbReference type="Pfam" id="PF13920">
    <property type="entry name" value="zf-C3HC4_3"/>
    <property type="match status" value="1"/>
</dbReference>
<dbReference type="InterPro" id="IPR014352">
    <property type="entry name" value="FERM/acyl-CoA-bd_prot_sf"/>
</dbReference>
<organism evidence="8 9">
    <name type="scientific">Henosepilachna vigintioctopunctata</name>
    <dbReference type="NCBI Taxonomy" id="420089"/>
    <lineage>
        <taxon>Eukaryota</taxon>
        <taxon>Metazoa</taxon>
        <taxon>Ecdysozoa</taxon>
        <taxon>Arthropoda</taxon>
        <taxon>Hexapoda</taxon>
        <taxon>Insecta</taxon>
        <taxon>Pterygota</taxon>
        <taxon>Neoptera</taxon>
        <taxon>Endopterygota</taxon>
        <taxon>Coleoptera</taxon>
        <taxon>Polyphaga</taxon>
        <taxon>Cucujiformia</taxon>
        <taxon>Coccinelloidea</taxon>
        <taxon>Coccinellidae</taxon>
        <taxon>Epilachninae</taxon>
        <taxon>Epilachnini</taxon>
        <taxon>Henosepilachna</taxon>
    </lineage>
</organism>
<dbReference type="Gene3D" id="3.10.20.90">
    <property type="entry name" value="Phosphatidylinositol 3-kinase Catalytic Subunit, Chain A, domain 1"/>
    <property type="match status" value="1"/>
</dbReference>
<dbReference type="SUPFAM" id="SSF54236">
    <property type="entry name" value="Ubiquitin-like"/>
    <property type="match status" value="1"/>
</dbReference>
<dbReference type="SMART" id="SM00184">
    <property type="entry name" value="RING"/>
    <property type="match status" value="1"/>
</dbReference>
<dbReference type="PROSITE" id="PS50057">
    <property type="entry name" value="FERM_3"/>
    <property type="match status" value="1"/>
</dbReference>
<feature type="domain" description="RING-type" evidence="7">
    <location>
        <begin position="370"/>
        <end position="405"/>
    </location>
</feature>
<dbReference type="GO" id="GO:0004842">
    <property type="term" value="F:ubiquitin-protein transferase activity"/>
    <property type="evidence" value="ECO:0007669"/>
    <property type="project" value="TreeGrafter"/>
</dbReference>